<dbReference type="InterPro" id="IPR017441">
    <property type="entry name" value="Protein_kinase_ATP_BS"/>
</dbReference>
<dbReference type="PROSITE" id="PS00107">
    <property type="entry name" value="PROTEIN_KINASE_ATP"/>
    <property type="match status" value="1"/>
</dbReference>
<evidence type="ECO:0000256" key="3">
    <source>
        <dbReference type="ARBA" id="ARBA00022741"/>
    </source>
</evidence>
<feature type="binding site" evidence="9">
    <location>
        <position position="560"/>
    </location>
    <ligand>
        <name>ATP</name>
        <dbReference type="ChEBI" id="CHEBI:30616"/>
    </ligand>
</feature>
<proteinExistence type="predicted"/>
<name>A0AAV7JI15_9METZ</name>
<dbReference type="Gene3D" id="3.30.505.10">
    <property type="entry name" value="SH2 domain"/>
    <property type="match status" value="1"/>
</dbReference>
<dbReference type="InterPro" id="IPR000980">
    <property type="entry name" value="SH2"/>
</dbReference>
<keyword evidence="1 8" id="KW-0728">SH3 domain</keyword>
<dbReference type="InterPro" id="IPR036028">
    <property type="entry name" value="SH3-like_dom_sf"/>
</dbReference>
<feature type="domain" description="SH2" evidence="10">
    <location>
        <begin position="418"/>
        <end position="507"/>
    </location>
</feature>
<dbReference type="SUPFAM" id="SSF55550">
    <property type="entry name" value="SH2 domain"/>
    <property type="match status" value="1"/>
</dbReference>
<sequence length="565" mass="64220">MLTSCTPTSFQPSTRLRVLLRESIFEYISIYSLHSLTRSKPIVRNKVIPPLYDLIISTYLSYTSNEKFLLSFENEIRDSYADLIHKLSCYLPFDFPRLLMDLPCSLYEQIPSSLRSQLASAVVDELNCILIKNSVSEFINPTHFETYFQCKICIPSIPNPELPNLLLSAPFSPTNYLVDKSEINDCNILTFHSISQTVWAKSLGCLYMNKLVTVLERHSFSPFDARRLSNNVFDSAARLALHRATMDNLYKVIIEDLIYLILEVRSSEEDDNISLDLISASSTSIHYSSSNELTPGFSLPEISHPQLQSLSDIGSMSSRSMSDVSRESFAPRCNSDSPDMFGSPCSASSNEDENICLVLHEFNTTTKGQLSIKKDEKVTIHQYNSDYSWAEGTNSNGNSGWFPFNYVTPVTSLKKYAWYHGSISRNEAEYFLSTGINGSFLVRESESIAGQYSISLRFEGKVYHYRVNLEKSHYFVTPEFKFKALVDLVKHHSIRPDGLITNLTYPANNPNKPPIFGVSHEDHWEINRSEIEMGKRLGGGQYGDVYQAFWKYCNRTVAVKTFKVC</sequence>
<dbReference type="InterPro" id="IPR001452">
    <property type="entry name" value="SH3_domain"/>
</dbReference>
<evidence type="ECO:0000256" key="7">
    <source>
        <dbReference type="PROSITE-ProRule" id="PRU00191"/>
    </source>
</evidence>
<keyword evidence="13" id="KW-1185">Reference proteome</keyword>
<evidence type="ECO:0000259" key="11">
    <source>
        <dbReference type="PROSITE" id="PS50002"/>
    </source>
</evidence>
<dbReference type="InterPro" id="IPR050198">
    <property type="entry name" value="Non-receptor_tyrosine_kinases"/>
</dbReference>
<dbReference type="GO" id="GO:0005524">
    <property type="term" value="F:ATP binding"/>
    <property type="evidence" value="ECO:0007669"/>
    <property type="project" value="UniProtKB-UniRule"/>
</dbReference>
<dbReference type="Gene3D" id="3.30.200.20">
    <property type="entry name" value="Phosphorylase Kinase, domain 1"/>
    <property type="match status" value="1"/>
</dbReference>
<organism evidence="12 13">
    <name type="scientific">Oopsacas minuta</name>
    <dbReference type="NCBI Taxonomy" id="111878"/>
    <lineage>
        <taxon>Eukaryota</taxon>
        <taxon>Metazoa</taxon>
        <taxon>Porifera</taxon>
        <taxon>Hexactinellida</taxon>
        <taxon>Hexasterophora</taxon>
        <taxon>Lyssacinosida</taxon>
        <taxon>Leucopsacidae</taxon>
        <taxon>Oopsacas</taxon>
    </lineage>
</organism>
<keyword evidence="7" id="KW-0727">SH2 domain</keyword>
<dbReference type="Gene3D" id="2.30.30.40">
    <property type="entry name" value="SH3 Domains"/>
    <property type="match status" value="1"/>
</dbReference>
<dbReference type="GO" id="GO:0004713">
    <property type="term" value="F:protein tyrosine kinase activity"/>
    <property type="evidence" value="ECO:0007669"/>
    <property type="project" value="UniProtKB-KW"/>
</dbReference>
<dbReference type="PROSITE" id="PS50002">
    <property type="entry name" value="SH3"/>
    <property type="match status" value="1"/>
</dbReference>
<dbReference type="CDD" id="cd00174">
    <property type="entry name" value="SH3"/>
    <property type="match status" value="1"/>
</dbReference>
<evidence type="ECO:0000256" key="8">
    <source>
        <dbReference type="PROSITE-ProRule" id="PRU00192"/>
    </source>
</evidence>
<evidence type="ECO:0000313" key="12">
    <source>
        <dbReference type="EMBL" id="KAI6648453.1"/>
    </source>
</evidence>
<dbReference type="SMART" id="SM00326">
    <property type="entry name" value="SH3"/>
    <property type="match status" value="1"/>
</dbReference>
<keyword evidence="2" id="KW-0808">Transferase</keyword>
<dbReference type="Pfam" id="PF00017">
    <property type="entry name" value="SH2"/>
    <property type="match status" value="1"/>
</dbReference>
<evidence type="ECO:0000256" key="2">
    <source>
        <dbReference type="ARBA" id="ARBA00022679"/>
    </source>
</evidence>
<evidence type="ECO:0000256" key="4">
    <source>
        <dbReference type="ARBA" id="ARBA00022777"/>
    </source>
</evidence>
<accession>A0AAV7JI15</accession>
<dbReference type="SUPFAM" id="SSF50044">
    <property type="entry name" value="SH3-domain"/>
    <property type="match status" value="1"/>
</dbReference>
<evidence type="ECO:0008006" key="14">
    <source>
        <dbReference type="Google" id="ProtNLM"/>
    </source>
</evidence>
<evidence type="ECO:0000256" key="9">
    <source>
        <dbReference type="PROSITE-ProRule" id="PRU10141"/>
    </source>
</evidence>
<evidence type="ECO:0000256" key="6">
    <source>
        <dbReference type="ARBA" id="ARBA00023137"/>
    </source>
</evidence>
<evidence type="ECO:0000313" key="13">
    <source>
        <dbReference type="Proteomes" id="UP001165289"/>
    </source>
</evidence>
<dbReference type="Pfam" id="PF00018">
    <property type="entry name" value="SH3_1"/>
    <property type="match status" value="1"/>
</dbReference>
<dbReference type="EMBL" id="JAKMXF010000330">
    <property type="protein sequence ID" value="KAI6648453.1"/>
    <property type="molecule type" value="Genomic_DNA"/>
</dbReference>
<dbReference type="PROSITE" id="PS50001">
    <property type="entry name" value="SH2"/>
    <property type="match status" value="1"/>
</dbReference>
<reference evidence="12 13" key="1">
    <citation type="journal article" date="2023" name="BMC Biol.">
        <title>The compact genome of the sponge Oopsacas minuta (Hexactinellida) is lacking key metazoan core genes.</title>
        <authorList>
            <person name="Santini S."/>
            <person name="Schenkelaars Q."/>
            <person name="Jourda C."/>
            <person name="Duchesne M."/>
            <person name="Belahbib H."/>
            <person name="Rocher C."/>
            <person name="Selva M."/>
            <person name="Riesgo A."/>
            <person name="Vervoort M."/>
            <person name="Leys S.P."/>
            <person name="Kodjabachian L."/>
            <person name="Le Bivic A."/>
            <person name="Borchiellini C."/>
            <person name="Claverie J.M."/>
            <person name="Renard E."/>
        </authorList>
    </citation>
    <scope>NUCLEOTIDE SEQUENCE [LARGE SCALE GENOMIC DNA]</scope>
    <source>
        <strain evidence="12">SPO-2</strain>
    </source>
</reference>
<dbReference type="InterPro" id="IPR036860">
    <property type="entry name" value="SH2_dom_sf"/>
</dbReference>
<keyword evidence="6" id="KW-0829">Tyrosine-protein kinase</keyword>
<evidence type="ECO:0000259" key="10">
    <source>
        <dbReference type="PROSITE" id="PS50001"/>
    </source>
</evidence>
<comment type="caution">
    <text evidence="12">The sequence shown here is derived from an EMBL/GenBank/DDBJ whole genome shotgun (WGS) entry which is preliminary data.</text>
</comment>
<dbReference type="FunFam" id="3.30.505.10:FF:000004">
    <property type="entry name" value="Tyrosine-protein kinase"/>
    <property type="match status" value="1"/>
</dbReference>
<keyword evidence="4" id="KW-0418">Kinase</keyword>
<dbReference type="Proteomes" id="UP001165289">
    <property type="component" value="Unassembled WGS sequence"/>
</dbReference>
<feature type="domain" description="SH3" evidence="11">
    <location>
        <begin position="351"/>
        <end position="412"/>
    </location>
</feature>
<keyword evidence="3 9" id="KW-0547">Nucleotide-binding</keyword>
<dbReference type="PANTHER" id="PTHR24418">
    <property type="entry name" value="TYROSINE-PROTEIN KINASE"/>
    <property type="match status" value="1"/>
</dbReference>
<keyword evidence="5 9" id="KW-0067">ATP-binding</keyword>
<protein>
    <recommendedName>
        <fullName evidence="14">Non-specific protein-tyrosine kinase</fullName>
    </recommendedName>
</protein>
<gene>
    <name evidence="12" type="ORF">LOD99_8085</name>
</gene>
<dbReference type="SMART" id="SM00252">
    <property type="entry name" value="SH2"/>
    <property type="match status" value="1"/>
</dbReference>
<dbReference type="PRINTS" id="PR00401">
    <property type="entry name" value="SH2DOMAIN"/>
</dbReference>
<dbReference type="AlphaFoldDB" id="A0AAV7JI15"/>
<evidence type="ECO:0000256" key="5">
    <source>
        <dbReference type="ARBA" id="ARBA00022840"/>
    </source>
</evidence>
<evidence type="ECO:0000256" key="1">
    <source>
        <dbReference type="ARBA" id="ARBA00022443"/>
    </source>
</evidence>